<proteinExistence type="predicted"/>
<evidence type="ECO:0000256" key="1">
    <source>
        <dbReference type="SAM" id="Phobius"/>
    </source>
</evidence>
<dbReference type="AlphaFoldDB" id="A0A8D8V7F9"/>
<sequence>MNFELIIISLIHYTPQKRAASLHFQTSPCRCLPVPIYVDTIFLLLNTATLFLYKIRKKFRQKVWIIKISNSLPKNIYNIPNIFLPYLSRLKSKTNERLLF</sequence>
<reference evidence="2" key="1">
    <citation type="submission" date="2021-05" db="EMBL/GenBank/DDBJ databases">
        <authorList>
            <person name="Alioto T."/>
            <person name="Alioto T."/>
            <person name="Gomez Garrido J."/>
        </authorList>
    </citation>
    <scope>NUCLEOTIDE SEQUENCE</scope>
</reference>
<name>A0A8D8V7F9_9HEMI</name>
<keyword evidence="1" id="KW-0812">Transmembrane</keyword>
<organism evidence="2">
    <name type="scientific">Cacopsylla melanoneura</name>
    <dbReference type="NCBI Taxonomy" id="428564"/>
    <lineage>
        <taxon>Eukaryota</taxon>
        <taxon>Metazoa</taxon>
        <taxon>Ecdysozoa</taxon>
        <taxon>Arthropoda</taxon>
        <taxon>Hexapoda</taxon>
        <taxon>Insecta</taxon>
        <taxon>Pterygota</taxon>
        <taxon>Neoptera</taxon>
        <taxon>Paraneoptera</taxon>
        <taxon>Hemiptera</taxon>
        <taxon>Sternorrhyncha</taxon>
        <taxon>Psylloidea</taxon>
        <taxon>Psyllidae</taxon>
        <taxon>Psyllinae</taxon>
        <taxon>Cacopsylla</taxon>
    </lineage>
</organism>
<evidence type="ECO:0000313" key="2">
    <source>
        <dbReference type="EMBL" id="CAG6720400.1"/>
    </source>
</evidence>
<accession>A0A8D8V7F9</accession>
<protein>
    <submittedName>
        <fullName evidence="2">Uncharacterized protein</fullName>
    </submittedName>
</protein>
<keyword evidence="1" id="KW-1133">Transmembrane helix</keyword>
<feature type="transmembrane region" description="Helical" evidence="1">
    <location>
        <begin position="34"/>
        <end position="53"/>
    </location>
</feature>
<keyword evidence="1" id="KW-0472">Membrane</keyword>
<dbReference type="EMBL" id="HBUF01360451">
    <property type="protein sequence ID" value="CAG6720400.1"/>
    <property type="molecule type" value="Transcribed_RNA"/>
</dbReference>